<dbReference type="Proteomes" id="UP000030759">
    <property type="component" value="Unassembled WGS sequence"/>
</dbReference>
<proteinExistence type="predicted"/>
<reference evidence="2" key="1">
    <citation type="journal article" date="2013" name="Nat. Biotechnol.">
        <title>Chinese hamster genome sequenced from sorted chromosomes.</title>
        <authorList>
            <person name="Brinkrolf K."/>
            <person name="Rupp O."/>
            <person name="Laux H."/>
            <person name="Kollin F."/>
            <person name="Ernst W."/>
            <person name="Linke B."/>
            <person name="Kofler R."/>
            <person name="Romand S."/>
            <person name="Hesse F."/>
            <person name="Budach W.E."/>
            <person name="Galosy S."/>
            <person name="Muller D."/>
            <person name="Noll T."/>
            <person name="Wienberg J."/>
            <person name="Jostock T."/>
            <person name="Leonard M."/>
            <person name="Grillari J."/>
            <person name="Tauch A."/>
            <person name="Goesmann A."/>
            <person name="Helk B."/>
            <person name="Mott J.E."/>
            <person name="Puhler A."/>
            <person name="Borth N."/>
        </authorList>
    </citation>
    <scope>NUCLEOTIDE SEQUENCE [LARGE SCALE GENOMIC DNA]</scope>
    <source>
        <strain evidence="2">17A/GY</strain>
    </source>
</reference>
<protein>
    <submittedName>
        <fullName evidence="1">Uncharacterized protein</fullName>
    </submittedName>
</protein>
<evidence type="ECO:0000313" key="1">
    <source>
        <dbReference type="EMBL" id="ERE72214.1"/>
    </source>
</evidence>
<organism evidence="1 2">
    <name type="scientific">Cricetulus griseus</name>
    <name type="common">Chinese hamster</name>
    <name type="synonym">Cricetulus barabensis griseus</name>
    <dbReference type="NCBI Taxonomy" id="10029"/>
    <lineage>
        <taxon>Eukaryota</taxon>
        <taxon>Metazoa</taxon>
        <taxon>Chordata</taxon>
        <taxon>Craniata</taxon>
        <taxon>Vertebrata</taxon>
        <taxon>Euteleostomi</taxon>
        <taxon>Mammalia</taxon>
        <taxon>Eutheria</taxon>
        <taxon>Euarchontoglires</taxon>
        <taxon>Glires</taxon>
        <taxon>Rodentia</taxon>
        <taxon>Myomorpha</taxon>
        <taxon>Muroidea</taxon>
        <taxon>Cricetidae</taxon>
        <taxon>Cricetinae</taxon>
        <taxon>Cricetulus</taxon>
    </lineage>
</organism>
<dbReference type="EMBL" id="KE680570">
    <property type="protein sequence ID" value="ERE72214.1"/>
    <property type="molecule type" value="Genomic_DNA"/>
</dbReference>
<accession>A0A061I1X3</accession>
<evidence type="ECO:0000313" key="2">
    <source>
        <dbReference type="Proteomes" id="UP000030759"/>
    </source>
</evidence>
<dbReference type="AlphaFoldDB" id="A0A061I1X3"/>
<gene>
    <name evidence="1" type="ORF">H671_5g15181</name>
</gene>
<sequence>MAVEGHLDCFQVLAITSNAAMNMAEQLSLYECASFGYMPKSGIAGSCEASRFQEVQFINCPLQCLCYWCYLHEVVSYTNLF</sequence>
<name>A0A061I1X3_CRIGR</name>